<dbReference type="Proteomes" id="UP000182227">
    <property type="component" value="Unassembled WGS sequence"/>
</dbReference>
<name>A0A0U1E0K1_9MYCO</name>
<gene>
    <name evidence="2" type="ORF">BN970_06866</name>
</gene>
<protein>
    <submittedName>
        <fullName evidence="2">Uncharacterized protein</fullName>
    </submittedName>
</protein>
<dbReference type="AlphaFoldDB" id="A0A0U1E0K1"/>
<accession>A0A0U1E0K1</accession>
<sequence length="191" mass="20066">MNIAGGPSGVVTEHDIQQRRSVAMRLTPNSCAKRASATDLDNQLMRAELAAARVFGTRPGVDYDLGADLPALRREVDMLDEAGVRSPAAMYATRDADLELLDKLTAAAVTEIAGSAQTVQPLHLAPTPTSPRSSAPSPRPHYAMSTASWPSPPAGMPKPMRHNIATPTPPPTPNKRSSVSTTGNGNCPPAP</sequence>
<evidence type="ECO:0000313" key="2">
    <source>
        <dbReference type="EMBL" id="CQD25068.1"/>
    </source>
</evidence>
<feature type="compositionally biased region" description="Polar residues" evidence="1">
    <location>
        <begin position="174"/>
        <end position="185"/>
    </location>
</feature>
<feature type="compositionally biased region" description="Low complexity" evidence="1">
    <location>
        <begin position="125"/>
        <end position="136"/>
    </location>
</feature>
<proteinExistence type="predicted"/>
<feature type="region of interest" description="Disordered" evidence="1">
    <location>
        <begin position="120"/>
        <end position="191"/>
    </location>
</feature>
<dbReference type="EMBL" id="CTEF01000009">
    <property type="protein sequence ID" value="CQD25068.1"/>
    <property type="molecule type" value="Genomic_DNA"/>
</dbReference>
<evidence type="ECO:0000313" key="3">
    <source>
        <dbReference type="Proteomes" id="UP000182227"/>
    </source>
</evidence>
<evidence type="ECO:0000256" key="1">
    <source>
        <dbReference type="SAM" id="MobiDB-lite"/>
    </source>
</evidence>
<reference evidence="2 3" key="1">
    <citation type="submission" date="2015-03" db="EMBL/GenBank/DDBJ databases">
        <authorList>
            <person name="Murphy D."/>
        </authorList>
    </citation>
    <scope>NUCLEOTIDE SEQUENCE [LARGE SCALE GENOMIC DNA]</scope>
    <source>
        <strain evidence="2 3">D16</strain>
    </source>
</reference>
<organism evidence="2 3">
    <name type="scientific">Mycolicibacterium conceptionense</name>
    <dbReference type="NCBI Taxonomy" id="451644"/>
    <lineage>
        <taxon>Bacteria</taxon>
        <taxon>Bacillati</taxon>
        <taxon>Actinomycetota</taxon>
        <taxon>Actinomycetes</taxon>
        <taxon>Mycobacteriales</taxon>
        <taxon>Mycobacteriaceae</taxon>
        <taxon>Mycolicibacterium</taxon>
    </lineage>
</organism>